<reference evidence="8" key="1">
    <citation type="submission" date="2017-04" db="EMBL/GenBank/DDBJ databases">
        <title>Population genomics of picophytoplankton unveils novel chromosome hypervariability.</title>
        <authorList>
            <consortium name="DOE Joint Genome Institute"/>
            <person name="Blanc-Mathieu R."/>
            <person name="Krasovec M."/>
            <person name="Hebrard M."/>
            <person name="Yau S."/>
            <person name="Desgranges E."/>
            <person name="Martin J."/>
            <person name="Schackwitz W."/>
            <person name="Kuo A."/>
            <person name="Salin G."/>
            <person name="Donnadieu C."/>
            <person name="Desdevises Y."/>
            <person name="Sanchez-Ferandin S."/>
            <person name="Moreau H."/>
            <person name="Rivals E."/>
            <person name="Grigoriev I.V."/>
            <person name="Grimsley N."/>
            <person name="Eyre-Walker A."/>
            <person name="Piganeau G."/>
        </authorList>
    </citation>
    <scope>NUCLEOTIDE SEQUENCE [LARGE SCALE GENOMIC DNA]</scope>
    <source>
        <strain evidence="8">RCC 1115</strain>
    </source>
</reference>
<dbReference type="Pfam" id="PF01207">
    <property type="entry name" value="Dus"/>
    <property type="match status" value="1"/>
</dbReference>
<dbReference type="Proteomes" id="UP000195557">
    <property type="component" value="Unassembled WGS sequence"/>
</dbReference>
<comment type="catalytic activity">
    <reaction evidence="3">
        <text>5,6-dihydrouridine(47) in tRNA + NAD(+) = uridine(47) in tRNA + NADH + H(+)</text>
        <dbReference type="Rhea" id="RHEA:53364"/>
        <dbReference type="Rhea" id="RHEA-COMP:13539"/>
        <dbReference type="Rhea" id="RHEA-COMP:13540"/>
        <dbReference type="ChEBI" id="CHEBI:15378"/>
        <dbReference type="ChEBI" id="CHEBI:57540"/>
        <dbReference type="ChEBI" id="CHEBI:57945"/>
        <dbReference type="ChEBI" id="CHEBI:65315"/>
        <dbReference type="ChEBI" id="CHEBI:74443"/>
        <dbReference type="EC" id="1.3.1.89"/>
    </reaction>
    <physiologicalReaction direction="right-to-left" evidence="3">
        <dbReference type="Rhea" id="RHEA:53366"/>
    </physiologicalReaction>
</comment>
<evidence type="ECO:0000256" key="2">
    <source>
        <dbReference type="ARBA" id="ARBA00012376"/>
    </source>
</evidence>
<name>A0A1Y5IHW9_OSTTA</name>
<proteinExistence type="inferred from homology"/>
<comment type="catalytic activity">
    <reaction evidence="5">
        <text>a 5,6-dihydrouridine in mRNA + NADP(+) = a uridine in mRNA + NADPH + H(+)</text>
        <dbReference type="Rhea" id="RHEA:69855"/>
        <dbReference type="Rhea" id="RHEA-COMP:14658"/>
        <dbReference type="Rhea" id="RHEA-COMP:17789"/>
        <dbReference type="ChEBI" id="CHEBI:15378"/>
        <dbReference type="ChEBI" id="CHEBI:57783"/>
        <dbReference type="ChEBI" id="CHEBI:58349"/>
        <dbReference type="ChEBI" id="CHEBI:65315"/>
        <dbReference type="ChEBI" id="CHEBI:74443"/>
    </reaction>
    <physiologicalReaction direction="right-to-left" evidence="5">
        <dbReference type="Rhea" id="RHEA:69857"/>
    </physiologicalReaction>
</comment>
<evidence type="ECO:0000256" key="5">
    <source>
        <dbReference type="ARBA" id="ARBA00049447"/>
    </source>
</evidence>
<evidence type="ECO:0000256" key="4">
    <source>
        <dbReference type="ARBA" id="ARBA00048342"/>
    </source>
</evidence>
<dbReference type="AlphaFoldDB" id="A0A1Y5IHW9"/>
<dbReference type="PANTHER" id="PTHR45846">
    <property type="entry name" value="TRNA-DIHYDROURIDINE(47) SYNTHASE [NAD(P)(+)]-LIKE"/>
    <property type="match status" value="1"/>
</dbReference>
<dbReference type="Gene3D" id="3.20.20.70">
    <property type="entry name" value="Aldolase class I"/>
    <property type="match status" value="1"/>
</dbReference>
<protein>
    <recommendedName>
        <fullName evidence="2">tRNA-dihydrouridine(47) synthase [NAD(P)(+)]</fullName>
        <ecNumber evidence="2">1.3.1.89</ecNumber>
    </recommendedName>
</protein>
<evidence type="ECO:0000256" key="3">
    <source>
        <dbReference type="ARBA" id="ARBA00048266"/>
    </source>
</evidence>
<dbReference type="InterPro" id="IPR035587">
    <property type="entry name" value="DUS-like_FMN-bd"/>
</dbReference>
<dbReference type="SUPFAM" id="SSF51395">
    <property type="entry name" value="FMN-linked oxidoreductases"/>
    <property type="match status" value="1"/>
</dbReference>
<sequence>MESGADFVDLNCGCPIHETWRRGLGAALLKKPEKLERLVNGIVSGIDGAPLTVKIRLGIESSSPATKIAERLENAGAAAIIVHGRTKEQRYTKSADYDVIRQIVSERAIPVIGNGDVLTWYDAQQRLDYSGCAGIMVGRGALIKPWIFKEFREKKEWEPTAEDRVGRRSATTTGVSEDTTNSCPGIKAFSVDIARFPKLASAGVPSMTPSCNLASVSPWMVRTNRISRCSNASCDASPRTRTRQFQTSYGKLPMSAMLWTAWKRLRKLLSISGWPKSRRGIRVRRTTRIADDFRQQGDGVYLVYIYFLL</sequence>
<evidence type="ECO:0000313" key="8">
    <source>
        <dbReference type="EMBL" id="OUS46682.1"/>
    </source>
</evidence>
<comment type="catalytic activity">
    <reaction evidence="4">
        <text>a 5,6-dihydrouridine in mRNA + NAD(+) = a uridine in mRNA + NADH + H(+)</text>
        <dbReference type="Rhea" id="RHEA:69851"/>
        <dbReference type="Rhea" id="RHEA-COMP:14658"/>
        <dbReference type="Rhea" id="RHEA-COMP:17789"/>
        <dbReference type="ChEBI" id="CHEBI:15378"/>
        <dbReference type="ChEBI" id="CHEBI:57540"/>
        <dbReference type="ChEBI" id="CHEBI:57945"/>
        <dbReference type="ChEBI" id="CHEBI:65315"/>
        <dbReference type="ChEBI" id="CHEBI:74443"/>
    </reaction>
    <physiologicalReaction direction="right-to-left" evidence="4">
        <dbReference type="Rhea" id="RHEA:69853"/>
    </physiologicalReaction>
</comment>
<gene>
    <name evidence="8" type="ORF">BE221DRAFT_73761</name>
</gene>
<dbReference type="EC" id="1.3.1.89" evidence="2"/>
<dbReference type="eggNOG" id="KOG2333">
    <property type="taxonomic scope" value="Eukaryota"/>
</dbReference>
<accession>A0A1Y5IHW9</accession>
<organism evidence="8">
    <name type="scientific">Ostreococcus tauri</name>
    <name type="common">Marine green alga</name>
    <dbReference type="NCBI Taxonomy" id="70448"/>
    <lineage>
        <taxon>Eukaryota</taxon>
        <taxon>Viridiplantae</taxon>
        <taxon>Chlorophyta</taxon>
        <taxon>Mamiellophyceae</taxon>
        <taxon>Mamiellales</taxon>
        <taxon>Bathycoccaceae</taxon>
        <taxon>Ostreococcus</taxon>
    </lineage>
</organism>
<comment type="catalytic activity">
    <reaction evidence="6">
        <text>5,6-dihydrouridine(47) in tRNA + NADP(+) = uridine(47) in tRNA + NADPH + H(+)</text>
        <dbReference type="Rhea" id="RHEA:53360"/>
        <dbReference type="Rhea" id="RHEA-COMP:13539"/>
        <dbReference type="Rhea" id="RHEA-COMP:13540"/>
        <dbReference type="ChEBI" id="CHEBI:15378"/>
        <dbReference type="ChEBI" id="CHEBI:57783"/>
        <dbReference type="ChEBI" id="CHEBI:58349"/>
        <dbReference type="ChEBI" id="CHEBI:65315"/>
        <dbReference type="ChEBI" id="CHEBI:74443"/>
        <dbReference type="EC" id="1.3.1.89"/>
    </reaction>
    <physiologicalReaction direction="right-to-left" evidence="6">
        <dbReference type="Rhea" id="RHEA:53362"/>
    </physiologicalReaction>
</comment>
<evidence type="ECO:0000256" key="6">
    <source>
        <dbReference type="ARBA" id="ARBA00049513"/>
    </source>
</evidence>
<dbReference type="GO" id="GO:0106414">
    <property type="term" value="F:mRNA dihydrouridine synthase activity"/>
    <property type="evidence" value="ECO:0007669"/>
    <property type="project" value="RHEA"/>
</dbReference>
<dbReference type="CDD" id="cd02801">
    <property type="entry name" value="DUS_like_FMN"/>
    <property type="match status" value="1"/>
</dbReference>
<evidence type="ECO:0000259" key="7">
    <source>
        <dbReference type="Pfam" id="PF01207"/>
    </source>
</evidence>
<comment type="similarity">
    <text evidence="1">Belongs to the Dus family. Dus3 subfamily.</text>
</comment>
<dbReference type="PANTHER" id="PTHR45846:SF1">
    <property type="entry name" value="TRNA-DIHYDROURIDINE(47) SYNTHASE [NAD(P)(+)]-LIKE"/>
    <property type="match status" value="1"/>
</dbReference>
<dbReference type="InterPro" id="IPR013785">
    <property type="entry name" value="Aldolase_TIM"/>
</dbReference>
<dbReference type="GO" id="GO:0102265">
    <property type="term" value="F:tRNA-dihydrouridine47 synthase activity"/>
    <property type="evidence" value="ECO:0007669"/>
    <property type="project" value="UniProtKB-EC"/>
</dbReference>
<dbReference type="GO" id="GO:0003723">
    <property type="term" value="F:RNA binding"/>
    <property type="evidence" value="ECO:0007669"/>
    <property type="project" value="TreeGrafter"/>
</dbReference>
<dbReference type="EMBL" id="KZ155782">
    <property type="protein sequence ID" value="OUS46682.1"/>
    <property type="molecule type" value="Genomic_DNA"/>
</dbReference>
<feature type="domain" description="DUS-like FMN-binding" evidence="7">
    <location>
        <begin position="2"/>
        <end position="158"/>
    </location>
</feature>
<evidence type="ECO:0000256" key="1">
    <source>
        <dbReference type="ARBA" id="ARBA00005451"/>
    </source>
</evidence>